<keyword evidence="1" id="KW-1133">Transmembrane helix</keyword>
<dbReference type="PANTHER" id="PTHR45138">
    <property type="entry name" value="REGULATORY COMPONENTS OF SENSORY TRANSDUCTION SYSTEM"/>
    <property type="match status" value="1"/>
</dbReference>
<feature type="domain" description="GGDEF" evidence="2">
    <location>
        <begin position="251"/>
        <end position="373"/>
    </location>
</feature>
<dbReference type="Proteomes" id="UP000240974">
    <property type="component" value="Unassembled WGS sequence"/>
</dbReference>
<keyword evidence="4" id="KW-1185">Reference proteome</keyword>
<dbReference type="InterPro" id="IPR000160">
    <property type="entry name" value="GGDEF_dom"/>
</dbReference>
<dbReference type="AlphaFoldDB" id="A0A2T3FSD8"/>
<dbReference type="SUPFAM" id="SSF55073">
    <property type="entry name" value="Nucleotide cyclase"/>
    <property type="match status" value="1"/>
</dbReference>
<dbReference type="Pfam" id="PF00990">
    <property type="entry name" value="GGDEF"/>
    <property type="match status" value="1"/>
</dbReference>
<protein>
    <submittedName>
        <fullName evidence="3">Sensor domain-containing diguanylate cyclase</fullName>
    </submittedName>
</protein>
<evidence type="ECO:0000313" key="4">
    <source>
        <dbReference type="Proteomes" id="UP000240974"/>
    </source>
</evidence>
<dbReference type="InterPro" id="IPR029787">
    <property type="entry name" value="Nucleotide_cyclase"/>
</dbReference>
<dbReference type="InterPro" id="IPR050469">
    <property type="entry name" value="Diguanylate_Cyclase"/>
</dbReference>
<evidence type="ECO:0000256" key="1">
    <source>
        <dbReference type="SAM" id="Phobius"/>
    </source>
</evidence>
<dbReference type="EMBL" id="PYLQ01000021">
    <property type="protein sequence ID" value="PST38193.1"/>
    <property type="molecule type" value="Genomic_DNA"/>
</dbReference>
<dbReference type="CDD" id="cd01949">
    <property type="entry name" value="GGDEF"/>
    <property type="match status" value="1"/>
</dbReference>
<dbReference type="SMART" id="SM00267">
    <property type="entry name" value="GGDEF"/>
    <property type="match status" value="1"/>
</dbReference>
<dbReference type="InterPro" id="IPR043128">
    <property type="entry name" value="Rev_trsase/Diguanyl_cyclase"/>
</dbReference>
<evidence type="ECO:0000313" key="3">
    <source>
        <dbReference type="EMBL" id="PST38193.1"/>
    </source>
</evidence>
<dbReference type="Gene3D" id="3.30.450.40">
    <property type="match status" value="1"/>
</dbReference>
<keyword evidence="1" id="KW-0812">Transmembrane</keyword>
<keyword evidence="1" id="KW-0472">Membrane</keyword>
<dbReference type="PANTHER" id="PTHR45138:SF9">
    <property type="entry name" value="DIGUANYLATE CYCLASE DGCM-RELATED"/>
    <property type="match status" value="1"/>
</dbReference>
<name>A0A2T3FSD8_9FIRM</name>
<accession>A0A2T3FSD8</accession>
<gene>
    <name evidence="3" type="ORF">C7U54_11730</name>
</gene>
<reference evidence="3 4" key="1">
    <citation type="journal article" date="2019" name="Int. J. Syst. Evol. Microbiol.">
        <title>Faecalibacillus intestinalis gen. nov., sp. nov. and Faecalibacillus faecis sp. nov., isolated from human faeces.</title>
        <authorList>
            <person name="Seo B."/>
            <person name="Jeon K."/>
            <person name="Baek I."/>
            <person name="Lee Y.M."/>
            <person name="Baek K."/>
            <person name="Ko G."/>
        </authorList>
    </citation>
    <scope>NUCLEOTIDE SEQUENCE [LARGE SCALE GENOMIC DNA]</scope>
    <source>
        <strain evidence="3 4">SNUG30099</strain>
    </source>
</reference>
<dbReference type="PROSITE" id="PS50887">
    <property type="entry name" value="GGDEF"/>
    <property type="match status" value="1"/>
</dbReference>
<dbReference type="Gene3D" id="3.30.70.270">
    <property type="match status" value="1"/>
</dbReference>
<comment type="caution">
    <text evidence="3">The sequence shown here is derived from an EMBL/GenBank/DDBJ whole genome shotgun (WGS) entry which is preliminary data.</text>
</comment>
<feature type="transmembrane region" description="Helical" evidence="1">
    <location>
        <begin position="15"/>
        <end position="36"/>
    </location>
</feature>
<dbReference type="GO" id="GO:0052621">
    <property type="term" value="F:diguanylate cyclase activity"/>
    <property type="evidence" value="ECO:0007669"/>
    <property type="project" value="TreeGrafter"/>
</dbReference>
<proteinExistence type="predicted"/>
<evidence type="ECO:0000259" key="2">
    <source>
        <dbReference type="PROSITE" id="PS50887"/>
    </source>
</evidence>
<dbReference type="NCBIfam" id="TIGR00254">
    <property type="entry name" value="GGDEF"/>
    <property type="match status" value="1"/>
</dbReference>
<organism evidence="3 4">
    <name type="scientific">Faecalibacillus intestinalis</name>
    <dbReference type="NCBI Taxonomy" id="1982626"/>
    <lineage>
        <taxon>Bacteria</taxon>
        <taxon>Bacillati</taxon>
        <taxon>Bacillota</taxon>
        <taxon>Erysipelotrichia</taxon>
        <taxon>Erysipelotrichales</taxon>
        <taxon>Coprobacillaceae</taxon>
        <taxon>Faecalibacillus</taxon>
    </lineage>
</organism>
<dbReference type="SUPFAM" id="SSF55781">
    <property type="entry name" value="GAF domain-like"/>
    <property type="match status" value="1"/>
</dbReference>
<sequence length="373" mass="43121">MKGVASMVVETIKRYPLLVIFMLVLLLVMIFAIVYYRMSKKYEKSQIELKESLLAATTLNRCIHALTYHSEIDDAINDLLCLITEFFQGDRAYIFQIDYEQNTTSNLFEYTEEGATPEINNLQNVSLETIQYWLDRFKVDGTFYLKSLEDEVDKNSETYRLLKLQNITSLIAAPLIENEIITGFLGVDNPRRRYDNSSLLSSVVFFVSESMNRKQQEQKLKAMSYLDSMTHIFNRNALIERIDKIKKSQNKDIGIAYFDLNGLKKINDLQGHLEGDAVLKKTAYLINECFPRKAYRFGGDEFVVLSIGIKESNFIKQVEQSKKYLEQNGISCSVGVSWCYNINDVDKLIKEADTKMYENKANFYENEMVGIES</sequence>
<dbReference type="InterPro" id="IPR029016">
    <property type="entry name" value="GAF-like_dom_sf"/>
</dbReference>